<dbReference type="Gene3D" id="3.40.50.2300">
    <property type="match status" value="1"/>
</dbReference>
<dbReference type="eggNOG" id="COG4753">
    <property type="taxonomic scope" value="Bacteria"/>
</dbReference>
<dbReference type="InterPro" id="IPR011006">
    <property type="entry name" value="CheY-like_superfamily"/>
</dbReference>
<feature type="modified residue" description="4-aspartylphosphate" evidence="4">
    <location>
        <position position="53"/>
    </location>
</feature>
<dbReference type="Pfam" id="PF12833">
    <property type="entry name" value="HTH_18"/>
    <property type="match status" value="1"/>
</dbReference>
<keyword evidence="8" id="KW-1185">Reference proteome</keyword>
<dbReference type="Proteomes" id="UP000028123">
    <property type="component" value="Unassembled WGS sequence"/>
</dbReference>
<evidence type="ECO:0000313" key="8">
    <source>
        <dbReference type="Proteomes" id="UP000028123"/>
    </source>
</evidence>
<dbReference type="InterPro" id="IPR009057">
    <property type="entry name" value="Homeodomain-like_sf"/>
</dbReference>
<dbReference type="Gene3D" id="1.10.10.60">
    <property type="entry name" value="Homeodomain-like"/>
    <property type="match status" value="2"/>
</dbReference>
<dbReference type="PRINTS" id="PR00032">
    <property type="entry name" value="HTHARAC"/>
</dbReference>
<evidence type="ECO:0000256" key="2">
    <source>
        <dbReference type="ARBA" id="ARBA00023125"/>
    </source>
</evidence>
<keyword evidence="1" id="KW-0805">Transcription regulation</keyword>
<reference evidence="7 8" key="1">
    <citation type="submission" date="2014-06" db="EMBL/GenBank/DDBJ databases">
        <title>Draft genome sequence of Paenibacillus sp. MSt1.</title>
        <authorList>
            <person name="Aw Y.K."/>
            <person name="Ong K.S."/>
            <person name="Gan H.M."/>
            <person name="Lee S.M."/>
        </authorList>
    </citation>
    <scope>NUCLEOTIDE SEQUENCE [LARGE SCALE GENOMIC DNA]</scope>
    <source>
        <strain evidence="7 8">MSt1</strain>
    </source>
</reference>
<sequence length="394" mass="44900">MKLLIVDDEKVIREGIKRTVRGAFPDAEVHLAASPEEAVETLASCRIDVVLTDILMPGMTGLELMRLTRRRHPQVKWVVISAHSEFAYAQEAVRLGARDYLLKPIGKERLVELIHTLREELREEHAVSAESQLLKQNLKYLREAVFQRWAAGLDIGRFDMSAFERSYPEFHLVLVALGSPGKAHLEHFIVDNVLSELIEMRGDGFAASLDSHHLLGLAALRPGTAVEAFHEELHAHLKRYVKVPFQIVHSGPVTDIRSVPEQVRRLRSRTAAPAAASERESCGDSPVEVALQYIRMYFHSDLSLEKVASVVYLNPVYFSQLFKQKTGQGYKEYVIHLRMERAKELLQDPQLRLADVAERIGYQDMRHFTQVFRKKFMQTPTEFRQRLSMGAGRG</sequence>
<dbReference type="eggNOG" id="COG2207">
    <property type="taxonomic scope" value="Bacteria"/>
</dbReference>
<feature type="domain" description="HTH araC/xylS-type" evidence="5">
    <location>
        <begin position="288"/>
        <end position="386"/>
    </location>
</feature>
<protein>
    <submittedName>
        <fullName evidence="7">AraC family transcriptional regulator</fullName>
    </submittedName>
</protein>
<comment type="caution">
    <text evidence="7">The sequence shown here is derived from an EMBL/GenBank/DDBJ whole genome shotgun (WGS) entry which is preliminary data.</text>
</comment>
<dbReference type="SMART" id="SM00448">
    <property type="entry name" value="REC"/>
    <property type="match status" value="1"/>
</dbReference>
<evidence type="ECO:0000256" key="3">
    <source>
        <dbReference type="ARBA" id="ARBA00023163"/>
    </source>
</evidence>
<organism evidence="7 8">
    <name type="scientific">Paenibacillus tyrfis</name>
    <dbReference type="NCBI Taxonomy" id="1501230"/>
    <lineage>
        <taxon>Bacteria</taxon>
        <taxon>Bacillati</taxon>
        <taxon>Bacillota</taxon>
        <taxon>Bacilli</taxon>
        <taxon>Bacillales</taxon>
        <taxon>Paenibacillaceae</taxon>
        <taxon>Paenibacillus</taxon>
    </lineage>
</organism>
<dbReference type="CDD" id="cd17536">
    <property type="entry name" value="REC_YesN-like"/>
    <property type="match status" value="1"/>
</dbReference>
<proteinExistence type="predicted"/>
<keyword evidence="3" id="KW-0804">Transcription</keyword>
<dbReference type="AlphaFoldDB" id="A0A081P810"/>
<evidence type="ECO:0000313" key="7">
    <source>
        <dbReference type="EMBL" id="KEQ26833.1"/>
    </source>
</evidence>
<dbReference type="GO" id="GO:0003700">
    <property type="term" value="F:DNA-binding transcription factor activity"/>
    <property type="evidence" value="ECO:0007669"/>
    <property type="project" value="InterPro"/>
</dbReference>
<dbReference type="PROSITE" id="PS01124">
    <property type="entry name" value="HTH_ARAC_FAMILY_2"/>
    <property type="match status" value="1"/>
</dbReference>
<evidence type="ECO:0000256" key="4">
    <source>
        <dbReference type="PROSITE-ProRule" id="PRU00169"/>
    </source>
</evidence>
<dbReference type="GO" id="GO:0000160">
    <property type="term" value="P:phosphorelay signal transduction system"/>
    <property type="evidence" value="ECO:0007669"/>
    <property type="project" value="InterPro"/>
</dbReference>
<dbReference type="PROSITE" id="PS50110">
    <property type="entry name" value="RESPONSE_REGULATORY"/>
    <property type="match status" value="1"/>
</dbReference>
<dbReference type="Pfam" id="PF00072">
    <property type="entry name" value="Response_reg"/>
    <property type="match status" value="1"/>
</dbReference>
<evidence type="ECO:0000259" key="5">
    <source>
        <dbReference type="PROSITE" id="PS01124"/>
    </source>
</evidence>
<dbReference type="GO" id="GO:0043565">
    <property type="term" value="F:sequence-specific DNA binding"/>
    <property type="evidence" value="ECO:0007669"/>
    <property type="project" value="InterPro"/>
</dbReference>
<evidence type="ECO:0000256" key="1">
    <source>
        <dbReference type="ARBA" id="ARBA00023015"/>
    </source>
</evidence>
<dbReference type="PANTHER" id="PTHR43280">
    <property type="entry name" value="ARAC-FAMILY TRANSCRIPTIONAL REGULATOR"/>
    <property type="match status" value="1"/>
</dbReference>
<dbReference type="SMART" id="SM00342">
    <property type="entry name" value="HTH_ARAC"/>
    <property type="match status" value="1"/>
</dbReference>
<feature type="domain" description="Response regulatory" evidence="6">
    <location>
        <begin position="2"/>
        <end position="118"/>
    </location>
</feature>
<dbReference type="PANTHER" id="PTHR43280:SF2">
    <property type="entry name" value="HTH-TYPE TRANSCRIPTIONAL REGULATOR EXSA"/>
    <property type="match status" value="1"/>
</dbReference>
<name>A0A081P810_9BACL</name>
<gene>
    <name evidence="7" type="ORF">ET33_29215</name>
</gene>
<dbReference type="SUPFAM" id="SSF52172">
    <property type="entry name" value="CheY-like"/>
    <property type="match status" value="1"/>
</dbReference>
<dbReference type="OrthoDB" id="9788446at2"/>
<dbReference type="EMBL" id="JNVM01000005">
    <property type="protein sequence ID" value="KEQ26833.1"/>
    <property type="molecule type" value="Genomic_DNA"/>
</dbReference>
<dbReference type="InterPro" id="IPR001789">
    <property type="entry name" value="Sig_transdc_resp-reg_receiver"/>
</dbReference>
<keyword evidence="4" id="KW-0597">Phosphoprotein</keyword>
<accession>A0A081P810</accession>
<dbReference type="InterPro" id="IPR018060">
    <property type="entry name" value="HTH_AraC"/>
</dbReference>
<dbReference type="RefSeq" id="WP_036678049.1">
    <property type="nucleotide sequence ID" value="NZ_JNVM01000005.1"/>
</dbReference>
<dbReference type="InterPro" id="IPR020449">
    <property type="entry name" value="Tscrpt_reg_AraC-type_HTH"/>
</dbReference>
<keyword evidence="2" id="KW-0238">DNA-binding</keyword>
<evidence type="ECO:0000259" key="6">
    <source>
        <dbReference type="PROSITE" id="PS50110"/>
    </source>
</evidence>
<dbReference type="SUPFAM" id="SSF46689">
    <property type="entry name" value="Homeodomain-like"/>
    <property type="match status" value="2"/>
</dbReference>